<dbReference type="InterPro" id="IPR016032">
    <property type="entry name" value="Sig_transdc_resp-reg_C-effctor"/>
</dbReference>
<gene>
    <name evidence="8" type="ORF">RS694_18035</name>
</gene>
<dbReference type="EMBL" id="CP019239">
    <property type="protein sequence ID" value="APW44240.1"/>
    <property type="molecule type" value="Genomic_DNA"/>
</dbReference>
<dbReference type="SUPFAM" id="SSF46894">
    <property type="entry name" value="C-terminal effector domain of the bipartite response regulators"/>
    <property type="match status" value="1"/>
</dbReference>
<dbReference type="Proteomes" id="UP000186110">
    <property type="component" value="Chromosome"/>
</dbReference>
<evidence type="ECO:0000313" key="8">
    <source>
        <dbReference type="EMBL" id="APW44240.1"/>
    </source>
</evidence>
<dbReference type="CDD" id="cd17535">
    <property type="entry name" value="REC_NarL-like"/>
    <property type="match status" value="1"/>
</dbReference>
<dbReference type="STRING" id="1484693.RS694_18035"/>
<dbReference type="RefSeq" id="WP_029709505.1">
    <property type="nucleotide sequence ID" value="NZ_CP019239.1"/>
</dbReference>
<feature type="modified residue" description="4-aspartylphosphate" evidence="5">
    <location>
        <position position="55"/>
    </location>
</feature>
<feature type="domain" description="Response regulatory" evidence="7">
    <location>
        <begin position="4"/>
        <end position="120"/>
    </location>
</feature>
<dbReference type="KEGG" id="rsb:RS694_18035"/>
<keyword evidence="4" id="KW-0804">Transcription</keyword>
<accession>A0A1P8KDY1</accession>
<evidence type="ECO:0000259" key="6">
    <source>
        <dbReference type="PROSITE" id="PS50043"/>
    </source>
</evidence>
<evidence type="ECO:0000256" key="2">
    <source>
        <dbReference type="ARBA" id="ARBA00023015"/>
    </source>
</evidence>
<evidence type="ECO:0000259" key="7">
    <source>
        <dbReference type="PROSITE" id="PS50110"/>
    </source>
</evidence>
<evidence type="ECO:0000256" key="3">
    <source>
        <dbReference type="ARBA" id="ARBA00023125"/>
    </source>
</evidence>
<dbReference type="CDD" id="cd06170">
    <property type="entry name" value="LuxR_C_like"/>
    <property type="match status" value="1"/>
</dbReference>
<protein>
    <submittedName>
        <fullName evidence="8">DNA-binding response regulator</fullName>
    </submittedName>
</protein>
<dbReference type="GO" id="GO:0003677">
    <property type="term" value="F:DNA binding"/>
    <property type="evidence" value="ECO:0007669"/>
    <property type="project" value="UniProtKB-KW"/>
</dbReference>
<dbReference type="PROSITE" id="PS50043">
    <property type="entry name" value="HTH_LUXR_2"/>
    <property type="match status" value="1"/>
</dbReference>
<dbReference type="PANTHER" id="PTHR43214">
    <property type="entry name" value="TWO-COMPONENT RESPONSE REGULATOR"/>
    <property type="match status" value="1"/>
</dbReference>
<dbReference type="PRINTS" id="PR00038">
    <property type="entry name" value="HTHLUXR"/>
</dbReference>
<keyword evidence="2" id="KW-0805">Transcription regulation</keyword>
<dbReference type="SMART" id="SM00421">
    <property type="entry name" value="HTH_LUXR"/>
    <property type="match status" value="1"/>
</dbReference>
<dbReference type="GO" id="GO:0006355">
    <property type="term" value="P:regulation of DNA-templated transcription"/>
    <property type="evidence" value="ECO:0007669"/>
    <property type="project" value="InterPro"/>
</dbReference>
<dbReference type="SMART" id="SM00448">
    <property type="entry name" value="REC"/>
    <property type="match status" value="1"/>
</dbReference>
<dbReference type="SUPFAM" id="SSF52172">
    <property type="entry name" value="CheY-like"/>
    <property type="match status" value="1"/>
</dbReference>
<keyword evidence="3 8" id="KW-0238">DNA-binding</keyword>
<reference evidence="8" key="1">
    <citation type="submission" date="2017-01" db="EMBL/GenBank/DDBJ databases">
        <authorList>
            <person name="Mah S.A."/>
            <person name="Swanson W.J."/>
            <person name="Moy G.W."/>
            <person name="Vacquier V.D."/>
        </authorList>
    </citation>
    <scope>NUCLEOTIDE SEQUENCE [LARGE SCALE GENOMIC DNA]</scope>
    <source>
        <strain evidence="8">DSM 22694</strain>
    </source>
</reference>
<dbReference type="PROSITE" id="PS50110">
    <property type="entry name" value="RESPONSE_REGULATORY"/>
    <property type="match status" value="1"/>
</dbReference>
<dbReference type="PANTHER" id="PTHR43214:SF41">
    <property type="entry name" value="NITRATE_NITRITE RESPONSE REGULATOR PROTEIN NARP"/>
    <property type="match status" value="1"/>
</dbReference>
<dbReference type="AlphaFoldDB" id="A0A1P8KDY1"/>
<dbReference type="eggNOG" id="COG2197">
    <property type="taxonomic scope" value="Bacteria"/>
</dbReference>
<evidence type="ECO:0000256" key="4">
    <source>
        <dbReference type="ARBA" id="ARBA00023163"/>
    </source>
</evidence>
<dbReference type="GO" id="GO:0000160">
    <property type="term" value="P:phosphorelay signal transduction system"/>
    <property type="evidence" value="ECO:0007669"/>
    <property type="project" value="InterPro"/>
</dbReference>
<keyword evidence="1 5" id="KW-0597">Phosphoprotein</keyword>
<evidence type="ECO:0000313" key="9">
    <source>
        <dbReference type="Proteomes" id="UP000186110"/>
    </source>
</evidence>
<dbReference type="InterPro" id="IPR011006">
    <property type="entry name" value="CheY-like_superfamily"/>
</dbReference>
<sequence>MPIRTLVADDHQLMRAGLRKLLENLPDIEVMGEADNGLQLLEMAQSLSPDLVLMDISMPTLNGLDATAQLTKVLPTVRILILSMHMNEEYVRQALVNGAAGYILKDAAPRDFDRAIRTVMQGETYLSPEVSKGVMNDYVQRLRSESTETEVLTPRQREVLKLIAEGSSTKDIARRLDLSVKTADTHRTQLMRVLDIHDVAGLVRYAIRTGIISAES</sequence>
<evidence type="ECO:0000256" key="5">
    <source>
        <dbReference type="PROSITE-ProRule" id="PRU00169"/>
    </source>
</evidence>
<dbReference type="InterPro" id="IPR000792">
    <property type="entry name" value="Tscrpt_reg_LuxR_C"/>
</dbReference>
<organism evidence="8 9">
    <name type="scientific">Rhodoferax saidenbachensis</name>
    <dbReference type="NCBI Taxonomy" id="1484693"/>
    <lineage>
        <taxon>Bacteria</taxon>
        <taxon>Pseudomonadati</taxon>
        <taxon>Pseudomonadota</taxon>
        <taxon>Betaproteobacteria</taxon>
        <taxon>Burkholderiales</taxon>
        <taxon>Comamonadaceae</taxon>
        <taxon>Rhodoferax</taxon>
    </lineage>
</organism>
<dbReference type="Pfam" id="PF00072">
    <property type="entry name" value="Response_reg"/>
    <property type="match status" value="1"/>
</dbReference>
<dbReference type="Pfam" id="PF00196">
    <property type="entry name" value="GerE"/>
    <property type="match status" value="1"/>
</dbReference>
<dbReference type="InterPro" id="IPR039420">
    <property type="entry name" value="WalR-like"/>
</dbReference>
<keyword evidence="9" id="KW-1185">Reference proteome</keyword>
<dbReference type="InterPro" id="IPR058245">
    <property type="entry name" value="NreC/VraR/RcsB-like_REC"/>
</dbReference>
<proteinExistence type="predicted"/>
<feature type="domain" description="HTH luxR-type" evidence="6">
    <location>
        <begin position="145"/>
        <end position="210"/>
    </location>
</feature>
<evidence type="ECO:0000256" key="1">
    <source>
        <dbReference type="ARBA" id="ARBA00022553"/>
    </source>
</evidence>
<name>A0A1P8KDY1_9BURK</name>
<dbReference type="InterPro" id="IPR001789">
    <property type="entry name" value="Sig_transdc_resp-reg_receiver"/>
</dbReference>
<dbReference type="Gene3D" id="3.40.50.2300">
    <property type="match status" value="1"/>
</dbReference>